<protein>
    <submittedName>
        <fullName evidence="2">Uncharacterized protein</fullName>
    </submittedName>
</protein>
<gene>
    <name evidence="2" type="ORF">CC78DRAFT_576208</name>
</gene>
<comment type="caution">
    <text evidence="2">The sequence shown here is derived from an EMBL/GenBank/DDBJ whole genome shotgun (WGS) entry which is preliminary data.</text>
</comment>
<dbReference type="EMBL" id="ML986587">
    <property type="protein sequence ID" value="KAF2268201.1"/>
    <property type="molecule type" value="Genomic_DNA"/>
</dbReference>
<feature type="compositionally biased region" description="Polar residues" evidence="1">
    <location>
        <begin position="1"/>
        <end position="17"/>
    </location>
</feature>
<name>A0A9P4KGF5_9PLEO</name>
<organism evidence="2 3">
    <name type="scientific">Lojkania enalia</name>
    <dbReference type="NCBI Taxonomy" id="147567"/>
    <lineage>
        <taxon>Eukaryota</taxon>
        <taxon>Fungi</taxon>
        <taxon>Dikarya</taxon>
        <taxon>Ascomycota</taxon>
        <taxon>Pezizomycotina</taxon>
        <taxon>Dothideomycetes</taxon>
        <taxon>Pleosporomycetidae</taxon>
        <taxon>Pleosporales</taxon>
        <taxon>Pleosporales incertae sedis</taxon>
        <taxon>Lojkania</taxon>
    </lineage>
</organism>
<feature type="region of interest" description="Disordered" evidence="1">
    <location>
        <begin position="1"/>
        <end position="61"/>
    </location>
</feature>
<proteinExistence type="predicted"/>
<evidence type="ECO:0000313" key="2">
    <source>
        <dbReference type="EMBL" id="KAF2268201.1"/>
    </source>
</evidence>
<evidence type="ECO:0000256" key="1">
    <source>
        <dbReference type="SAM" id="MobiDB-lite"/>
    </source>
</evidence>
<keyword evidence="3" id="KW-1185">Reference proteome</keyword>
<reference evidence="3" key="1">
    <citation type="journal article" date="2020" name="Stud. Mycol.">
        <title>101 Dothideomycetes genomes: A test case for predicting lifestyles and emergence of pathogens.</title>
        <authorList>
            <person name="Haridas S."/>
            <person name="Albert R."/>
            <person name="Binder M."/>
            <person name="Bloem J."/>
            <person name="LaButti K."/>
            <person name="Salamov A."/>
            <person name="Andreopoulos B."/>
            <person name="Baker S."/>
            <person name="Barry K."/>
            <person name="Bills G."/>
            <person name="Bluhm B."/>
            <person name="Cannon C."/>
            <person name="Castanera R."/>
            <person name="Culley D."/>
            <person name="Daum C."/>
            <person name="Ezra D."/>
            <person name="Gonzalez J."/>
            <person name="Henrissat B."/>
            <person name="Kuo A."/>
            <person name="Liang C."/>
            <person name="Lipzen A."/>
            <person name="Lutzoni F."/>
            <person name="Magnuson J."/>
            <person name="Mondo S."/>
            <person name="Nolan M."/>
            <person name="Ohm R."/>
            <person name="Pangilinan J."/>
            <person name="Park H.-J."/>
            <person name="Ramirez L."/>
            <person name="Alfaro M."/>
            <person name="Sun H."/>
            <person name="Tritt A."/>
            <person name="Yoshinaga Y."/>
            <person name="Zwiers L.-H."/>
            <person name="Turgeon B."/>
            <person name="Goodwin S."/>
            <person name="Spatafora J."/>
            <person name="Crous P."/>
            <person name="Grigoriev I."/>
        </authorList>
    </citation>
    <scope>NUCLEOTIDE SEQUENCE [LARGE SCALE GENOMIC DNA]</scope>
    <source>
        <strain evidence="3">CBS 304.66</strain>
    </source>
</reference>
<sequence>MRQTCARVQSASETSSAGLLEHLGTRATSSQEERNTGRRQSAAPRRRIRAGSAAGGRWMQHTATGGEGRAAAFEVVAAMSTGQGEVGCRATAMAMGCVSIALSPRVEAAELRGVLDARERRCHGSVLAGLLSSPPARPPRRLLRPPASCRALGEVAPIGAVVSIKLQGSKRRSVGAPRVPLRWAVAVFGTREQPPANGESCRNTTVPGEGPLCLSWKFAASFVPASTPLPVAPLPSSH</sequence>
<dbReference type="AlphaFoldDB" id="A0A9P4KGF5"/>
<dbReference type="Proteomes" id="UP000800093">
    <property type="component" value="Unassembled WGS sequence"/>
</dbReference>
<accession>A0A9P4KGF5</accession>
<evidence type="ECO:0000313" key="3">
    <source>
        <dbReference type="Proteomes" id="UP000800093"/>
    </source>
</evidence>